<dbReference type="AlphaFoldDB" id="B4VQ95"/>
<reference evidence="2 3" key="1">
    <citation type="submission" date="2008-07" db="EMBL/GenBank/DDBJ databases">
        <authorList>
            <person name="Tandeau de Marsac N."/>
            <person name="Ferriera S."/>
            <person name="Johnson J."/>
            <person name="Kravitz S."/>
            <person name="Beeson K."/>
            <person name="Sutton G."/>
            <person name="Rogers Y.-H."/>
            <person name="Friedman R."/>
            <person name="Frazier M."/>
            <person name="Venter J.C."/>
        </authorList>
    </citation>
    <scope>NUCLEOTIDE SEQUENCE [LARGE SCALE GENOMIC DNA]</scope>
    <source>
        <strain evidence="2 3">PCC 7420</strain>
    </source>
</reference>
<evidence type="ECO:0000313" key="3">
    <source>
        <dbReference type="Proteomes" id="UP000003835"/>
    </source>
</evidence>
<dbReference type="Proteomes" id="UP000003835">
    <property type="component" value="Unassembled WGS sequence"/>
</dbReference>
<feature type="compositionally biased region" description="Low complexity" evidence="1">
    <location>
        <begin position="1"/>
        <end position="23"/>
    </location>
</feature>
<gene>
    <name evidence="2" type="ORF">MC7420_5445</name>
</gene>
<evidence type="ECO:0000313" key="2">
    <source>
        <dbReference type="EMBL" id="EDX76011.1"/>
    </source>
</evidence>
<feature type="non-terminal residue" evidence="2">
    <location>
        <position position="40"/>
    </location>
</feature>
<name>B4VQ95_9CYAN</name>
<accession>B4VQ95</accession>
<dbReference type="EMBL" id="DS989847">
    <property type="protein sequence ID" value="EDX76011.1"/>
    <property type="molecule type" value="Genomic_DNA"/>
</dbReference>
<sequence>MGDSAGDSVPSPPSAGGSSMPASFWQAPKLAPKANTSSKL</sequence>
<dbReference type="HOGENOM" id="CLU_3300899_0_0_3"/>
<protein>
    <submittedName>
        <fullName evidence="2">Uncharacterized protein</fullName>
    </submittedName>
</protein>
<evidence type="ECO:0000256" key="1">
    <source>
        <dbReference type="SAM" id="MobiDB-lite"/>
    </source>
</evidence>
<feature type="region of interest" description="Disordered" evidence="1">
    <location>
        <begin position="1"/>
        <end position="40"/>
    </location>
</feature>
<proteinExistence type="predicted"/>
<keyword evidence="3" id="KW-1185">Reference proteome</keyword>
<organism evidence="2 3">
    <name type="scientific">Coleofasciculus chthonoplastes PCC 7420</name>
    <dbReference type="NCBI Taxonomy" id="118168"/>
    <lineage>
        <taxon>Bacteria</taxon>
        <taxon>Bacillati</taxon>
        <taxon>Cyanobacteriota</taxon>
        <taxon>Cyanophyceae</taxon>
        <taxon>Coleofasciculales</taxon>
        <taxon>Coleofasciculaceae</taxon>
        <taxon>Coleofasciculus</taxon>
    </lineage>
</organism>